<comment type="caution">
    <text evidence="1">The sequence shown here is derived from an EMBL/GenBank/DDBJ whole genome shotgun (WGS) entry which is preliminary data.</text>
</comment>
<evidence type="ECO:0000313" key="1">
    <source>
        <dbReference type="EMBL" id="GGA66173.1"/>
    </source>
</evidence>
<evidence type="ECO:0000313" key="2">
    <source>
        <dbReference type="Proteomes" id="UP000613512"/>
    </source>
</evidence>
<keyword evidence="2" id="KW-1185">Reference proteome</keyword>
<organism evidence="1 2">
    <name type="scientific">Ornithinibacillus halotolerans</name>
    <dbReference type="NCBI Taxonomy" id="1274357"/>
    <lineage>
        <taxon>Bacteria</taxon>
        <taxon>Bacillati</taxon>
        <taxon>Bacillota</taxon>
        <taxon>Bacilli</taxon>
        <taxon>Bacillales</taxon>
        <taxon>Bacillaceae</taxon>
        <taxon>Ornithinibacillus</taxon>
    </lineage>
</organism>
<dbReference type="AlphaFoldDB" id="A0A916RR50"/>
<dbReference type="GO" id="GO:0008641">
    <property type="term" value="F:ubiquitin-like modifier activating enzyme activity"/>
    <property type="evidence" value="ECO:0007669"/>
    <property type="project" value="InterPro"/>
</dbReference>
<dbReference type="Proteomes" id="UP000613512">
    <property type="component" value="Unassembled WGS sequence"/>
</dbReference>
<reference evidence="1" key="1">
    <citation type="journal article" date="2014" name="Int. J. Syst. Evol. Microbiol.">
        <title>Complete genome sequence of Corynebacterium casei LMG S-19264T (=DSM 44701T), isolated from a smear-ripened cheese.</title>
        <authorList>
            <consortium name="US DOE Joint Genome Institute (JGI-PGF)"/>
            <person name="Walter F."/>
            <person name="Albersmeier A."/>
            <person name="Kalinowski J."/>
            <person name="Ruckert C."/>
        </authorList>
    </citation>
    <scope>NUCLEOTIDE SEQUENCE</scope>
    <source>
        <strain evidence="1">CGMCC 1.12408</strain>
    </source>
</reference>
<protein>
    <recommendedName>
        <fullName evidence="3">Thiazole-containing bacteriocin maturation protein</fullName>
    </recommendedName>
</protein>
<dbReference type="InterPro" id="IPR035985">
    <property type="entry name" value="Ubiquitin-activating_enz"/>
</dbReference>
<accession>A0A916RR50</accession>
<dbReference type="Gene3D" id="3.40.50.720">
    <property type="entry name" value="NAD(P)-binding Rossmann-like Domain"/>
    <property type="match status" value="1"/>
</dbReference>
<dbReference type="EMBL" id="BMEY01000003">
    <property type="protein sequence ID" value="GGA66173.1"/>
    <property type="molecule type" value="Genomic_DNA"/>
</dbReference>
<dbReference type="SUPFAM" id="SSF69572">
    <property type="entry name" value="Activating enzymes of the ubiquitin-like proteins"/>
    <property type="match status" value="1"/>
</dbReference>
<name>A0A916RR50_9BACI</name>
<proteinExistence type="predicted"/>
<dbReference type="RefSeq" id="WP_188383354.1">
    <property type="nucleotide sequence ID" value="NZ_BMEY01000003.1"/>
</dbReference>
<reference evidence="1" key="2">
    <citation type="submission" date="2020-09" db="EMBL/GenBank/DDBJ databases">
        <authorList>
            <person name="Sun Q."/>
            <person name="Zhou Y."/>
        </authorList>
    </citation>
    <scope>NUCLEOTIDE SEQUENCE</scope>
    <source>
        <strain evidence="1">CGMCC 1.12408</strain>
    </source>
</reference>
<gene>
    <name evidence="1" type="ORF">GCM10008025_07500</name>
</gene>
<sequence length="644" mass="73690">MNVILKQDTFWVRTNNGILLKNGKNSIHLTGKNVFELFDRIAPFLKGQYSKEQILGALQGNQAEIVASILDNLNQREFLIFEESKLPHNLSLEELEAFNSQISYIGINKASPEFYFQQFRTTKLLIIGAAQPLTSMVSIAIENGIREVSYIDLNNEKSTSFQINEYLDSINGIHTGVYKQPNKITINNEQDIIQMINKFDSVLYIAPSFTDPLAFTLSKACEMSETILGISTILPSKVYVGPFYIPDNSLCWNCLRLILQSNDEVWLESDILNRTIPPAVASITATLSIYKLFKIITNIQDMADKSNIYVIGQETLETYETPMYHVKHCPINKEIKTFDIKDVLQRMEKDNNGFEELGNEEFIENCTEQFVSEELGMIQSIDEENFIQVPVNQCVARIRVPGEHQLIEVYGTANDPISARKDVLQQALNQYAEHLTVNNMPHYAVMETANHVWTWTPELNVVEESIQIIENHLSPIHYQELSEIGTVVSGANLNVILSEALLINSLKYIIKHENQYTWQEIQVDSKLEDSLYSSIQDNFNDIRIKRLNYMNLTVLFVKADDYQPIVVCDSNQNDAINLALTTLQNRVSTSYSNTIPYMVGNNVQMSQEIFNLFEFLKLKICFIPLIMDELSNASNLRFYYSYLI</sequence>
<evidence type="ECO:0008006" key="3">
    <source>
        <dbReference type="Google" id="ProtNLM"/>
    </source>
</evidence>